<evidence type="ECO:0000256" key="1">
    <source>
        <dbReference type="ARBA" id="ARBA00004141"/>
    </source>
</evidence>
<feature type="transmembrane region" description="Helical" evidence="5">
    <location>
        <begin position="63"/>
        <end position="94"/>
    </location>
</feature>
<evidence type="ECO:0000256" key="2">
    <source>
        <dbReference type="ARBA" id="ARBA00022692"/>
    </source>
</evidence>
<comment type="subcellular location">
    <subcellularLocation>
        <location evidence="1 5">Membrane</location>
        <topology evidence="1 5">Multi-pass membrane protein</topology>
    </subcellularLocation>
</comment>
<keyword evidence="4 5" id="KW-0472">Membrane</keyword>
<dbReference type="FunCoup" id="A0A316YSZ5">
    <property type="interactions" value="272"/>
</dbReference>
<dbReference type="EMBL" id="KZ819636">
    <property type="protein sequence ID" value="PWN90855.1"/>
    <property type="molecule type" value="Genomic_DNA"/>
</dbReference>
<comment type="similarity">
    <text evidence="5">Belongs to the PRA1 family.</text>
</comment>
<evidence type="ECO:0000256" key="4">
    <source>
        <dbReference type="ARBA" id="ARBA00023136"/>
    </source>
</evidence>
<keyword evidence="2 5" id="KW-0812">Transmembrane</keyword>
<gene>
    <name evidence="6" type="ORF">FA10DRAFT_302049</name>
</gene>
<accession>A0A316YSZ5</accession>
<dbReference type="Pfam" id="PF03208">
    <property type="entry name" value="PRA1"/>
    <property type="match status" value="1"/>
</dbReference>
<evidence type="ECO:0000256" key="5">
    <source>
        <dbReference type="RuleBase" id="RU363107"/>
    </source>
</evidence>
<proteinExistence type="inferred from homology"/>
<dbReference type="Proteomes" id="UP000245768">
    <property type="component" value="Unassembled WGS sequence"/>
</dbReference>
<feature type="transmembrane region" description="Helical" evidence="5">
    <location>
        <begin position="114"/>
        <end position="130"/>
    </location>
</feature>
<evidence type="ECO:0000313" key="6">
    <source>
        <dbReference type="EMBL" id="PWN90855.1"/>
    </source>
</evidence>
<keyword evidence="3 5" id="KW-1133">Transmembrane helix</keyword>
<dbReference type="STRING" id="215250.A0A316YSZ5"/>
<reference evidence="6 7" key="1">
    <citation type="journal article" date="2018" name="Mol. Biol. Evol.">
        <title>Broad Genomic Sampling Reveals a Smut Pathogenic Ancestry of the Fungal Clade Ustilaginomycotina.</title>
        <authorList>
            <person name="Kijpornyongpan T."/>
            <person name="Mondo S.J."/>
            <person name="Barry K."/>
            <person name="Sandor L."/>
            <person name="Lee J."/>
            <person name="Lipzen A."/>
            <person name="Pangilinan J."/>
            <person name="LaButti K."/>
            <person name="Hainaut M."/>
            <person name="Henrissat B."/>
            <person name="Grigoriev I.V."/>
            <person name="Spatafora J.W."/>
            <person name="Aime M.C."/>
        </authorList>
    </citation>
    <scope>NUCLEOTIDE SEQUENCE [LARGE SCALE GENOMIC DNA]</scope>
    <source>
        <strain evidence="6 7">MCA 4198</strain>
    </source>
</reference>
<dbReference type="GeneID" id="37046970"/>
<dbReference type="RefSeq" id="XP_025378053.1">
    <property type="nucleotide sequence ID" value="XM_025525054.1"/>
</dbReference>
<dbReference type="PANTHER" id="PTHR19317:SF0">
    <property type="entry name" value="PRENYLATED RAB ACCEPTOR PROTEIN 1"/>
    <property type="match status" value="1"/>
</dbReference>
<name>A0A316YSZ5_9BASI</name>
<sequence>MASKIFEIALKIPDTIKGFRKDRMSTLRPLSEFFDHQRISRPQDLNEATQRITYNTRHFSGNYMIIIVALAVYGLLTNGLLLIASGFLVGGFILINKYAAEPMQVGDHTITQKHLYMGLFIIGLPMLWWSNPFSLFFWLVGSSMILVLGHASFIEPPVSSEYTGVEQV</sequence>
<dbReference type="InParanoid" id="A0A316YSZ5"/>
<dbReference type="GO" id="GO:0016020">
    <property type="term" value="C:membrane"/>
    <property type="evidence" value="ECO:0007669"/>
    <property type="project" value="UniProtKB-SubCell"/>
</dbReference>
<organism evidence="6 7">
    <name type="scientific">Acaromyces ingoldii</name>
    <dbReference type="NCBI Taxonomy" id="215250"/>
    <lineage>
        <taxon>Eukaryota</taxon>
        <taxon>Fungi</taxon>
        <taxon>Dikarya</taxon>
        <taxon>Basidiomycota</taxon>
        <taxon>Ustilaginomycotina</taxon>
        <taxon>Exobasidiomycetes</taxon>
        <taxon>Exobasidiales</taxon>
        <taxon>Cryptobasidiaceae</taxon>
        <taxon>Acaromyces</taxon>
    </lineage>
</organism>
<protein>
    <recommendedName>
        <fullName evidence="5">PRA1 family protein</fullName>
    </recommendedName>
</protein>
<dbReference type="InterPro" id="IPR004895">
    <property type="entry name" value="Prenylated_rab_accept_PRA1"/>
</dbReference>
<evidence type="ECO:0000313" key="7">
    <source>
        <dbReference type="Proteomes" id="UP000245768"/>
    </source>
</evidence>
<dbReference type="GO" id="GO:0005794">
    <property type="term" value="C:Golgi apparatus"/>
    <property type="evidence" value="ECO:0007669"/>
    <property type="project" value="TreeGrafter"/>
</dbReference>
<dbReference type="OrthoDB" id="63113at2759"/>
<evidence type="ECO:0000256" key="3">
    <source>
        <dbReference type="ARBA" id="ARBA00022989"/>
    </source>
</evidence>
<keyword evidence="7" id="KW-1185">Reference proteome</keyword>
<dbReference type="PANTHER" id="PTHR19317">
    <property type="entry name" value="PRENYLATED RAB ACCEPTOR 1-RELATED"/>
    <property type="match status" value="1"/>
</dbReference>
<dbReference type="AlphaFoldDB" id="A0A316YSZ5"/>